<keyword evidence="1" id="KW-0732">Signal</keyword>
<reference evidence="3" key="2">
    <citation type="journal article" date="2017" name="Nat. Plants">
        <title>The Aegilops tauschii genome reveals multiple impacts of transposons.</title>
        <authorList>
            <person name="Zhao G."/>
            <person name="Zou C."/>
            <person name="Li K."/>
            <person name="Wang K."/>
            <person name="Li T."/>
            <person name="Gao L."/>
            <person name="Zhang X."/>
            <person name="Wang H."/>
            <person name="Yang Z."/>
            <person name="Liu X."/>
            <person name="Jiang W."/>
            <person name="Mao L."/>
            <person name="Kong X."/>
            <person name="Jiao Y."/>
            <person name="Jia J."/>
        </authorList>
    </citation>
    <scope>NUCLEOTIDE SEQUENCE [LARGE SCALE GENOMIC DNA]</scope>
    <source>
        <strain evidence="3">cv. AL8/78</strain>
    </source>
</reference>
<feature type="chain" id="PRO_5019265072" evidence="1">
    <location>
        <begin position="26"/>
        <end position="98"/>
    </location>
</feature>
<dbReference type="Proteomes" id="UP000015105">
    <property type="component" value="Chromosome 4D"/>
</dbReference>
<protein>
    <submittedName>
        <fullName evidence="2">Uncharacterized protein</fullName>
    </submittedName>
</protein>
<dbReference type="AlphaFoldDB" id="A0A453I2T8"/>
<name>A0A453I2T8_AEGTS</name>
<evidence type="ECO:0000313" key="3">
    <source>
        <dbReference type="Proteomes" id="UP000015105"/>
    </source>
</evidence>
<evidence type="ECO:0000313" key="2">
    <source>
        <dbReference type="EnsemblPlants" id="AET4Gv20418300.32"/>
    </source>
</evidence>
<feature type="signal peptide" evidence="1">
    <location>
        <begin position="1"/>
        <end position="25"/>
    </location>
</feature>
<accession>A0A453I2T8</accession>
<organism evidence="2 3">
    <name type="scientific">Aegilops tauschii subsp. strangulata</name>
    <name type="common">Goatgrass</name>
    <dbReference type="NCBI Taxonomy" id="200361"/>
    <lineage>
        <taxon>Eukaryota</taxon>
        <taxon>Viridiplantae</taxon>
        <taxon>Streptophyta</taxon>
        <taxon>Embryophyta</taxon>
        <taxon>Tracheophyta</taxon>
        <taxon>Spermatophyta</taxon>
        <taxon>Magnoliopsida</taxon>
        <taxon>Liliopsida</taxon>
        <taxon>Poales</taxon>
        <taxon>Poaceae</taxon>
        <taxon>BOP clade</taxon>
        <taxon>Pooideae</taxon>
        <taxon>Triticodae</taxon>
        <taxon>Triticeae</taxon>
        <taxon>Triticinae</taxon>
        <taxon>Aegilops</taxon>
    </lineage>
</organism>
<keyword evidence="3" id="KW-1185">Reference proteome</keyword>
<reference evidence="3" key="1">
    <citation type="journal article" date="2014" name="Science">
        <title>Ancient hybridizations among the ancestral genomes of bread wheat.</title>
        <authorList>
            <consortium name="International Wheat Genome Sequencing Consortium,"/>
            <person name="Marcussen T."/>
            <person name="Sandve S.R."/>
            <person name="Heier L."/>
            <person name="Spannagl M."/>
            <person name="Pfeifer M."/>
            <person name="Jakobsen K.S."/>
            <person name="Wulff B.B."/>
            <person name="Steuernagel B."/>
            <person name="Mayer K.F."/>
            <person name="Olsen O.A."/>
        </authorList>
    </citation>
    <scope>NUCLEOTIDE SEQUENCE [LARGE SCALE GENOMIC DNA]</scope>
    <source>
        <strain evidence="3">cv. AL8/78</strain>
    </source>
</reference>
<evidence type="ECO:0000256" key="1">
    <source>
        <dbReference type="SAM" id="SignalP"/>
    </source>
</evidence>
<reference evidence="2" key="5">
    <citation type="journal article" date="2021" name="G3 (Bethesda)">
        <title>Aegilops tauschii genome assembly Aet v5.0 features greater sequence contiguity and improved annotation.</title>
        <authorList>
            <person name="Wang L."/>
            <person name="Zhu T."/>
            <person name="Rodriguez J.C."/>
            <person name="Deal K.R."/>
            <person name="Dubcovsky J."/>
            <person name="McGuire P.E."/>
            <person name="Lux T."/>
            <person name="Spannagl M."/>
            <person name="Mayer K.F.X."/>
            <person name="Baldrich P."/>
            <person name="Meyers B.C."/>
            <person name="Huo N."/>
            <person name="Gu Y.Q."/>
            <person name="Zhou H."/>
            <person name="Devos K.M."/>
            <person name="Bennetzen J.L."/>
            <person name="Unver T."/>
            <person name="Budak H."/>
            <person name="Gulick P.J."/>
            <person name="Galiba G."/>
            <person name="Kalapos B."/>
            <person name="Nelson D.R."/>
            <person name="Li P."/>
            <person name="You F.M."/>
            <person name="Luo M.C."/>
            <person name="Dvorak J."/>
        </authorList>
    </citation>
    <scope>NUCLEOTIDE SEQUENCE [LARGE SCALE GENOMIC DNA]</scope>
    <source>
        <strain evidence="2">cv. AL8/78</strain>
    </source>
</reference>
<reference evidence="2" key="3">
    <citation type="journal article" date="2017" name="Nature">
        <title>Genome sequence of the progenitor of the wheat D genome Aegilops tauschii.</title>
        <authorList>
            <person name="Luo M.C."/>
            <person name="Gu Y.Q."/>
            <person name="Puiu D."/>
            <person name="Wang H."/>
            <person name="Twardziok S.O."/>
            <person name="Deal K.R."/>
            <person name="Huo N."/>
            <person name="Zhu T."/>
            <person name="Wang L."/>
            <person name="Wang Y."/>
            <person name="McGuire P.E."/>
            <person name="Liu S."/>
            <person name="Long H."/>
            <person name="Ramasamy R.K."/>
            <person name="Rodriguez J.C."/>
            <person name="Van S.L."/>
            <person name="Yuan L."/>
            <person name="Wang Z."/>
            <person name="Xia Z."/>
            <person name="Xiao L."/>
            <person name="Anderson O.D."/>
            <person name="Ouyang S."/>
            <person name="Liang Y."/>
            <person name="Zimin A.V."/>
            <person name="Pertea G."/>
            <person name="Qi P."/>
            <person name="Bennetzen J.L."/>
            <person name="Dai X."/>
            <person name="Dawson M.W."/>
            <person name="Muller H.G."/>
            <person name="Kugler K."/>
            <person name="Rivarola-Duarte L."/>
            <person name="Spannagl M."/>
            <person name="Mayer K.F.X."/>
            <person name="Lu F.H."/>
            <person name="Bevan M.W."/>
            <person name="Leroy P."/>
            <person name="Li P."/>
            <person name="You F.M."/>
            <person name="Sun Q."/>
            <person name="Liu Z."/>
            <person name="Lyons E."/>
            <person name="Wicker T."/>
            <person name="Salzberg S.L."/>
            <person name="Devos K.M."/>
            <person name="Dvorak J."/>
        </authorList>
    </citation>
    <scope>NUCLEOTIDE SEQUENCE [LARGE SCALE GENOMIC DNA]</scope>
    <source>
        <strain evidence="2">cv. AL8/78</strain>
    </source>
</reference>
<sequence length="98" mass="10783">MSSTKPTPRLLLLVLVWMFSKFNYQCTPSSGTLSWTAKFRDASVPKVFSPAPATSTGRCPFCHNGSSTNTSVVVLNQFLTQPLRKPCSCMLTPKVQLL</sequence>
<proteinExistence type="predicted"/>
<dbReference type="Gramene" id="AET4Gv20418300.32">
    <property type="protein sequence ID" value="AET4Gv20418300.32"/>
    <property type="gene ID" value="AET4Gv20418300"/>
</dbReference>
<reference evidence="2" key="4">
    <citation type="submission" date="2019-03" db="UniProtKB">
        <authorList>
            <consortium name="EnsemblPlants"/>
        </authorList>
    </citation>
    <scope>IDENTIFICATION</scope>
</reference>
<dbReference type="EnsemblPlants" id="AET4Gv20418300.32">
    <property type="protein sequence ID" value="AET4Gv20418300.32"/>
    <property type="gene ID" value="AET4Gv20418300"/>
</dbReference>